<reference evidence="1" key="1">
    <citation type="journal article" date="2006" name="Nature">
        <title>Deciphering the evolution and metabolism of an anammox bacterium from a community genome.</title>
        <authorList>
            <person name="Strous M."/>
            <person name="Pelletier E."/>
            <person name="Mangenot S."/>
            <person name="Rattei T."/>
            <person name="Lehner A."/>
            <person name="Taylor M.W."/>
            <person name="Horn M."/>
            <person name="Daims H."/>
            <person name="Bartol-Mavel D."/>
            <person name="Wincker P."/>
            <person name="Barbe V."/>
            <person name="Fonknechten N."/>
            <person name="Vallenet D."/>
            <person name="Segurens B."/>
            <person name="Schenowitz-Truong C."/>
            <person name="Medigue C."/>
            <person name="Collingro A."/>
            <person name="Snel B."/>
            <person name="Dutilh B.E."/>
            <person name="OpDenCamp H.J.M."/>
            <person name="vanDerDrift C."/>
            <person name="Cirpus I."/>
            <person name="vanDePas-Schoonen K.T."/>
            <person name="Harhangi H.R."/>
            <person name="vanNiftrik L."/>
            <person name="Schmid M."/>
            <person name="Keltjens J."/>
            <person name="vanDeVossenberg J."/>
            <person name="Kartal B."/>
            <person name="Meier H."/>
            <person name="Frishman D."/>
            <person name="Huynen M.A."/>
            <person name="Mewes H."/>
            <person name="Weissenbach J."/>
            <person name="Jetten M.S.M."/>
            <person name="Wagner M."/>
            <person name="LePaslier D."/>
        </authorList>
    </citation>
    <scope>NUCLEOTIDE SEQUENCE</scope>
</reference>
<dbReference type="AlphaFoldDB" id="Q1PZJ9"/>
<protein>
    <submittedName>
        <fullName evidence="1">Uncharacterized protein</fullName>
    </submittedName>
</protein>
<accession>Q1PZJ9</accession>
<name>Q1PZJ9_KUEST</name>
<evidence type="ECO:0000313" key="1">
    <source>
        <dbReference type="EMBL" id="CAJ72499.1"/>
    </source>
</evidence>
<dbReference type="EMBL" id="CT573072">
    <property type="protein sequence ID" value="CAJ72499.1"/>
    <property type="molecule type" value="Genomic_DNA"/>
</dbReference>
<sequence length="53" mass="6088">MPHRANLNRRSEDGLHCVAGNLPVLQEYEITKYVSMPFLKKGVAKRLRRHGLS</sequence>
<proteinExistence type="predicted"/>
<gene>
    <name evidence="1" type="ORF">kustd1754</name>
</gene>
<organism evidence="1">
    <name type="scientific">Kuenenia stuttgartiensis</name>
    <dbReference type="NCBI Taxonomy" id="174633"/>
    <lineage>
        <taxon>Bacteria</taxon>
        <taxon>Pseudomonadati</taxon>
        <taxon>Planctomycetota</taxon>
        <taxon>Candidatus Brocadiia</taxon>
        <taxon>Candidatus Brocadiales</taxon>
        <taxon>Candidatus Brocadiaceae</taxon>
        <taxon>Candidatus Kuenenia</taxon>
    </lineage>
</organism>
<reference evidence="1" key="2">
    <citation type="submission" date="2006-01" db="EMBL/GenBank/DDBJ databases">
        <authorList>
            <person name="Genoscope"/>
        </authorList>
    </citation>
    <scope>NUCLEOTIDE SEQUENCE</scope>
</reference>